<feature type="region of interest" description="Disordered" evidence="1">
    <location>
        <begin position="629"/>
        <end position="676"/>
    </location>
</feature>
<feature type="compositionally biased region" description="Polar residues" evidence="1">
    <location>
        <begin position="12"/>
        <end position="24"/>
    </location>
</feature>
<dbReference type="InParanoid" id="A0A2T3APT6"/>
<feature type="region of interest" description="Disordered" evidence="1">
    <location>
        <begin position="692"/>
        <end position="839"/>
    </location>
</feature>
<protein>
    <submittedName>
        <fullName evidence="4">Uncharacterized protein</fullName>
    </submittedName>
</protein>
<feature type="region of interest" description="Disordered" evidence="1">
    <location>
        <begin position="514"/>
        <end position="533"/>
    </location>
</feature>
<reference evidence="4 5" key="1">
    <citation type="journal article" date="2018" name="New Phytol.">
        <title>Comparative genomics and transcriptomics depict ericoid mycorrhizal fungi as versatile saprotrophs and plant mutualists.</title>
        <authorList>
            <person name="Martino E."/>
            <person name="Morin E."/>
            <person name="Grelet G.A."/>
            <person name="Kuo A."/>
            <person name="Kohler A."/>
            <person name="Daghino S."/>
            <person name="Barry K.W."/>
            <person name="Cichocki N."/>
            <person name="Clum A."/>
            <person name="Dockter R.B."/>
            <person name="Hainaut M."/>
            <person name="Kuo R.C."/>
            <person name="LaButti K."/>
            <person name="Lindahl B.D."/>
            <person name="Lindquist E.A."/>
            <person name="Lipzen A."/>
            <person name="Khouja H.R."/>
            <person name="Magnuson J."/>
            <person name="Murat C."/>
            <person name="Ohm R.A."/>
            <person name="Singer S.W."/>
            <person name="Spatafora J.W."/>
            <person name="Wang M."/>
            <person name="Veneault-Fourrey C."/>
            <person name="Henrissat B."/>
            <person name="Grigoriev I.V."/>
            <person name="Martin F.M."/>
            <person name="Perotto S."/>
        </authorList>
    </citation>
    <scope>NUCLEOTIDE SEQUENCE [LARGE SCALE GENOMIC DNA]</scope>
    <source>
        <strain evidence="4 5">ATCC 22711</strain>
    </source>
</reference>
<feature type="compositionally biased region" description="Pro residues" evidence="1">
    <location>
        <begin position="285"/>
        <end position="298"/>
    </location>
</feature>
<feature type="compositionally biased region" description="Polar residues" evidence="1">
    <location>
        <begin position="301"/>
        <end position="310"/>
    </location>
</feature>
<feature type="region of interest" description="Disordered" evidence="1">
    <location>
        <begin position="76"/>
        <end position="103"/>
    </location>
</feature>
<name>A0A2T3APT6_AMORE</name>
<feature type="compositionally biased region" description="Low complexity" evidence="1">
    <location>
        <begin position="821"/>
        <end position="832"/>
    </location>
</feature>
<dbReference type="Proteomes" id="UP000241818">
    <property type="component" value="Unassembled WGS sequence"/>
</dbReference>
<dbReference type="InterPro" id="IPR057199">
    <property type="entry name" value="DUF7877"/>
</dbReference>
<sequence length="895" mass="96454">MASIAGAPSPPSHSDSTNASTTLSGKRKRDDTIEVQSHINGITESKNNQTGEDPQAVIRDFVDVLKAHDSDPFVLTRPLAERASSTEPQAKRQKAEGSDEASTVITRSSANLYSTLDDVLEDIDSAVSDIMKELGLSDDAVRNHQFTPLSHTQIEVSAKVSSFKKRAHDLAQKNKADNQKMAGMNGTVSLANGGLGSKAFTQINANPGENKAVLTLYGNTAGGPRQLFSSKQKLASVKGEVQDTTLPIQDAGLPNGITTTHIVPIDSCGVIEENKRVPTLGDLFPTPPTLPTLQPPKPSKVATTRSSTVGWYQPATADPSPKSSSYFKQSISTGQWLDYSNTSAVQDNKRKQRDRAMSLGGSKAPQLDIDAAESEAAKLEGLFRGAYSSFAPTKDDAAAIVPEGQLNRAWWQRFGEKSFQRLVENANELDGVAIDSTETGPAKIEDDVDEDEKFREAVEMFEKEAIDPSLGTTVEKSVEEKDVDEVLESISELLETLNSYQRIRHLSLNPTNRPMGLLSTTDTTTLGTPSKPSESELATYEVLKSQLALMIATLPPFAVAKLNSDQLAELSISTKIPIPMKEYNGVMEEDEASRTKLAGLAAPSTAPRAAQPVSLPRNNSAAFFGNQYSAQRPAGPIPQQYYGSQTPIRQPPNNYQRPPATAPAPYPLQRPASATPYRSAPYAAPAYAHQAPRPIPQQYNPPYPPQYPHTPGAQPYARPPTQPYQGMPQSTSQTPMNGRYPSQPSYPQQAPAQNGLGYPYGNGINANRQPSPQKPLYSPQPTPSQLQGRPSYSTPTPPTSQGTRPYLQNPLSQNSMMNGGSSQSPQPQHTQPALGPTNYSTFMTTAEQASMMERQRAQLAQQQGLQQQARNAAQAGAMGSPSKTQVNGNPVAAGL</sequence>
<feature type="compositionally biased region" description="Low complexity" evidence="1">
    <location>
        <begin position="516"/>
        <end position="528"/>
    </location>
</feature>
<feature type="compositionally biased region" description="Low complexity" evidence="1">
    <location>
        <begin position="857"/>
        <end position="877"/>
    </location>
</feature>
<feature type="compositionally biased region" description="Pro residues" evidence="1">
    <location>
        <begin position="693"/>
        <end position="708"/>
    </location>
</feature>
<feature type="compositionally biased region" description="Polar residues" evidence="1">
    <location>
        <begin position="34"/>
        <end position="52"/>
    </location>
</feature>
<feature type="compositionally biased region" description="Polar residues" evidence="1">
    <location>
        <begin position="723"/>
        <end position="736"/>
    </location>
</feature>
<dbReference type="OrthoDB" id="5354458at2759"/>
<evidence type="ECO:0000256" key="1">
    <source>
        <dbReference type="SAM" id="MobiDB-lite"/>
    </source>
</evidence>
<feature type="compositionally biased region" description="Polar residues" evidence="1">
    <location>
        <begin position="809"/>
        <end position="820"/>
    </location>
</feature>
<feature type="domain" description="DUF7785" evidence="2">
    <location>
        <begin position="480"/>
        <end position="578"/>
    </location>
</feature>
<dbReference type="RefSeq" id="XP_024716672.1">
    <property type="nucleotide sequence ID" value="XM_024868456.1"/>
</dbReference>
<evidence type="ECO:0000313" key="4">
    <source>
        <dbReference type="EMBL" id="PSS07016.1"/>
    </source>
</evidence>
<dbReference type="EMBL" id="KZ679019">
    <property type="protein sequence ID" value="PSS07016.1"/>
    <property type="molecule type" value="Genomic_DNA"/>
</dbReference>
<evidence type="ECO:0000259" key="3">
    <source>
        <dbReference type="Pfam" id="PF25289"/>
    </source>
</evidence>
<feature type="region of interest" description="Disordered" evidence="1">
    <location>
        <begin position="279"/>
        <end position="326"/>
    </location>
</feature>
<organism evidence="4 5">
    <name type="scientific">Amorphotheca resinae ATCC 22711</name>
    <dbReference type="NCBI Taxonomy" id="857342"/>
    <lineage>
        <taxon>Eukaryota</taxon>
        <taxon>Fungi</taxon>
        <taxon>Dikarya</taxon>
        <taxon>Ascomycota</taxon>
        <taxon>Pezizomycotina</taxon>
        <taxon>Leotiomycetes</taxon>
        <taxon>Helotiales</taxon>
        <taxon>Amorphothecaceae</taxon>
        <taxon>Amorphotheca</taxon>
    </lineage>
</organism>
<dbReference type="Pfam" id="PF25009">
    <property type="entry name" value="DUF7785"/>
    <property type="match status" value="1"/>
</dbReference>
<gene>
    <name evidence="4" type="ORF">M430DRAFT_54302</name>
</gene>
<evidence type="ECO:0000259" key="2">
    <source>
        <dbReference type="Pfam" id="PF25009"/>
    </source>
</evidence>
<feature type="compositionally biased region" description="Polar residues" evidence="1">
    <location>
        <begin position="641"/>
        <end position="656"/>
    </location>
</feature>
<proteinExistence type="predicted"/>
<dbReference type="AlphaFoldDB" id="A0A2T3APT6"/>
<dbReference type="GeneID" id="36576537"/>
<dbReference type="Pfam" id="PF25289">
    <property type="entry name" value="DUF7877"/>
    <property type="match status" value="1"/>
</dbReference>
<feature type="domain" description="DUF7877" evidence="3">
    <location>
        <begin position="55"/>
        <end position="170"/>
    </location>
</feature>
<feature type="region of interest" description="Disordered" evidence="1">
    <location>
        <begin position="853"/>
        <end position="895"/>
    </location>
</feature>
<accession>A0A2T3APT6</accession>
<dbReference type="STRING" id="857342.A0A2T3APT6"/>
<evidence type="ECO:0000313" key="5">
    <source>
        <dbReference type="Proteomes" id="UP000241818"/>
    </source>
</evidence>
<dbReference type="InterPro" id="IPR056687">
    <property type="entry name" value="DUF7785"/>
</dbReference>
<feature type="compositionally biased region" description="Low complexity" evidence="1">
    <location>
        <begin position="740"/>
        <end position="753"/>
    </location>
</feature>
<keyword evidence="5" id="KW-1185">Reference proteome</keyword>
<feature type="region of interest" description="Disordered" evidence="1">
    <location>
        <begin position="1"/>
        <end position="54"/>
    </location>
</feature>
<feature type="region of interest" description="Disordered" evidence="1">
    <location>
        <begin position="344"/>
        <end position="364"/>
    </location>
</feature>